<evidence type="ECO:0000313" key="4">
    <source>
        <dbReference type="EnsemblMetazoa" id="G31798.1:cds"/>
    </source>
</evidence>
<feature type="compositionally biased region" description="Polar residues" evidence="2">
    <location>
        <begin position="109"/>
        <end position="133"/>
    </location>
</feature>
<keyword evidence="5" id="KW-1185">Reference proteome</keyword>
<dbReference type="Pfam" id="PF00059">
    <property type="entry name" value="Lectin_C"/>
    <property type="match status" value="1"/>
</dbReference>
<proteinExistence type="predicted"/>
<dbReference type="PROSITE" id="PS50041">
    <property type="entry name" value="C_TYPE_LECTIN_2"/>
    <property type="match status" value="1"/>
</dbReference>
<organism evidence="4 5">
    <name type="scientific">Magallana gigas</name>
    <name type="common">Pacific oyster</name>
    <name type="synonym">Crassostrea gigas</name>
    <dbReference type="NCBI Taxonomy" id="29159"/>
    <lineage>
        <taxon>Eukaryota</taxon>
        <taxon>Metazoa</taxon>
        <taxon>Spiralia</taxon>
        <taxon>Lophotrochozoa</taxon>
        <taxon>Mollusca</taxon>
        <taxon>Bivalvia</taxon>
        <taxon>Autobranchia</taxon>
        <taxon>Pteriomorphia</taxon>
        <taxon>Ostreida</taxon>
        <taxon>Ostreoidea</taxon>
        <taxon>Ostreidae</taxon>
        <taxon>Magallana</taxon>
    </lineage>
</organism>
<dbReference type="EnsemblMetazoa" id="G31798.1">
    <property type="protein sequence ID" value="G31798.1:cds"/>
    <property type="gene ID" value="G31798"/>
</dbReference>
<feature type="domain" description="C-type lectin" evidence="3">
    <location>
        <begin position="176"/>
        <end position="304"/>
    </location>
</feature>
<name>A0A8W8M584_MAGGI</name>
<dbReference type="SUPFAM" id="SSF56436">
    <property type="entry name" value="C-type lectin-like"/>
    <property type="match status" value="1"/>
</dbReference>
<dbReference type="InterPro" id="IPR018378">
    <property type="entry name" value="C-type_lectin_CS"/>
</dbReference>
<accession>A0A8W8M584</accession>
<feature type="compositionally biased region" description="Polar residues" evidence="2">
    <location>
        <begin position="149"/>
        <end position="159"/>
    </location>
</feature>
<dbReference type="InterPro" id="IPR050111">
    <property type="entry name" value="C-type_lectin/snaclec_domain"/>
</dbReference>
<dbReference type="Proteomes" id="UP000005408">
    <property type="component" value="Unassembled WGS sequence"/>
</dbReference>
<feature type="region of interest" description="Disordered" evidence="2">
    <location>
        <begin position="91"/>
        <end position="159"/>
    </location>
</feature>
<feature type="compositionally biased region" description="Basic and acidic residues" evidence="2">
    <location>
        <begin position="134"/>
        <end position="148"/>
    </location>
</feature>
<evidence type="ECO:0000256" key="1">
    <source>
        <dbReference type="ARBA" id="ARBA00023157"/>
    </source>
</evidence>
<protein>
    <recommendedName>
        <fullName evidence="3">C-type lectin domain-containing protein</fullName>
    </recommendedName>
</protein>
<evidence type="ECO:0000259" key="3">
    <source>
        <dbReference type="PROSITE" id="PS50041"/>
    </source>
</evidence>
<dbReference type="PROSITE" id="PS00615">
    <property type="entry name" value="C_TYPE_LECTIN_1"/>
    <property type="match status" value="1"/>
</dbReference>
<sequence>MLKGRNPCSPSNERSYELFDKDKYPESGVLQIFEDVHSPAQCGVLVHGAPEYFYNKFLNVCLSTEQGPQSLMAAPGFYNYRLASETFYGTSTNEPEISTGHHTLDKENTTSNEPVTYDLDTSTVHQTDGTSINEPEKSTGQHTLDKENTTPSELVTNELDTSTAQQTVCEGGWSPYGSHCYFFSTSKMSWDKAKVECEAHASYLVEVDDLNENRWLSYYFLETIDGVSCSDVFACSAWIGASDLISEGVFSWTRQNRLVTLAFWGPLQPNDVLSFPTTEDCVSMLQGGFWDDISCADANNFICEK</sequence>
<evidence type="ECO:0000313" key="5">
    <source>
        <dbReference type="Proteomes" id="UP000005408"/>
    </source>
</evidence>
<dbReference type="CDD" id="cd00037">
    <property type="entry name" value="CLECT"/>
    <property type="match status" value="1"/>
</dbReference>
<dbReference type="PANTHER" id="PTHR22803">
    <property type="entry name" value="MANNOSE, PHOSPHOLIPASE, LECTIN RECEPTOR RELATED"/>
    <property type="match status" value="1"/>
</dbReference>
<dbReference type="InterPro" id="IPR016186">
    <property type="entry name" value="C-type_lectin-like/link_sf"/>
</dbReference>
<dbReference type="InterPro" id="IPR016187">
    <property type="entry name" value="CTDL_fold"/>
</dbReference>
<evidence type="ECO:0000256" key="2">
    <source>
        <dbReference type="SAM" id="MobiDB-lite"/>
    </source>
</evidence>
<dbReference type="InterPro" id="IPR001304">
    <property type="entry name" value="C-type_lectin-like"/>
</dbReference>
<dbReference type="Gene3D" id="3.10.100.10">
    <property type="entry name" value="Mannose-Binding Protein A, subunit A"/>
    <property type="match status" value="1"/>
</dbReference>
<reference evidence="4" key="1">
    <citation type="submission" date="2022-08" db="UniProtKB">
        <authorList>
            <consortium name="EnsemblMetazoa"/>
        </authorList>
    </citation>
    <scope>IDENTIFICATION</scope>
    <source>
        <strain evidence="4">05x7-T-G4-1.051#20</strain>
    </source>
</reference>
<keyword evidence="1" id="KW-1015">Disulfide bond</keyword>
<dbReference type="SMART" id="SM00034">
    <property type="entry name" value="CLECT"/>
    <property type="match status" value="1"/>
</dbReference>
<dbReference type="AlphaFoldDB" id="A0A8W8M584"/>